<protein>
    <recommendedName>
        <fullName evidence="3">DUF1444 family protein</fullName>
    </recommendedName>
</protein>
<organism evidence="1 2">
    <name type="scientific">Thalassoglobus polymorphus</name>
    <dbReference type="NCBI Taxonomy" id="2527994"/>
    <lineage>
        <taxon>Bacteria</taxon>
        <taxon>Pseudomonadati</taxon>
        <taxon>Planctomycetota</taxon>
        <taxon>Planctomycetia</taxon>
        <taxon>Planctomycetales</taxon>
        <taxon>Planctomycetaceae</taxon>
        <taxon>Thalassoglobus</taxon>
    </lineage>
</organism>
<accession>A0A517QNF4</accession>
<sequence>MDSAPEHWSTLVGPSNWFHLHHPPQWETEERQGTIALRPPETEALVAINTVWLGDEKEGELPRLENIVEQFPESRNVTVSEDEQIGADETVKGDAILDPSRKWWAKLLAPGEWRSWTIWSFRRDRLLVVITLLHTSERDPELESIVRMILMSMELCEEPADPPEVFAQNALELARSKFPLLTVNLAGEFQIQIETSRLNLGNFYRAYIREPDQFEKILLPAFSTAVQVQGWGEDETSPPLEIVRDRLMPMLYPEELWKEKFTNIVGTPWVGGLVILYVVDEANAYWYIRDELLDHWSLTQDELHQMAIENLRSYFEKEPMEMAVATSEEGDPRMMMPNQPDTYNSARLLCDSFRARMREAVQSDLVVGAPGRDFFIAISIKAPEMLPEIRQQVERDFENTDHPLTKRLLLLTADGVSELVEEVD</sequence>
<name>A0A517QNF4_9PLAN</name>
<proteinExistence type="predicted"/>
<dbReference type="AlphaFoldDB" id="A0A517QNF4"/>
<dbReference type="EMBL" id="CP036267">
    <property type="protein sequence ID" value="QDT33166.1"/>
    <property type="molecule type" value="Genomic_DNA"/>
</dbReference>
<evidence type="ECO:0008006" key="3">
    <source>
        <dbReference type="Google" id="ProtNLM"/>
    </source>
</evidence>
<keyword evidence="2" id="KW-1185">Reference proteome</keyword>
<dbReference type="Proteomes" id="UP000315724">
    <property type="component" value="Chromosome"/>
</dbReference>
<dbReference type="InterPro" id="IPR010838">
    <property type="entry name" value="DUF1444"/>
</dbReference>
<dbReference type="Pfam" id="PF07285">
    <property type="entry name" value="DUF1444"/>
    <property type="match status" value="1"/>
</dbReference>
<dbReference type="KEGG" id="tpol:Mal48_24190"/>
<evidence type="ECO:0000313" key="1">
    <source>
        <dbReference type="EMBL" id="QDT33166.1"/>
    </source>
</evidence>
<gene>
    <name evidence="1" type="ORF">Mal48_24190</name>
</gene>
<reference evidence="1 2" key="1">
    <citation type="submission" date="2019-02" db="EMBL/GenBank/DDBJ databases">
        <title>Deep-cultivation of Planctomycetes and their phenomic and genomic characterization uncovers novel biology.</title>
        <authorList>
            <person name="Wiegand S."/>
            <person name="Jogler M."/>
            <person name="Boedeker C."/>
            <person name="Pinto D."/>
            <person name="Vollmers J."/>
            <person name="Rivas-Marin E."/>
            <person name="Kohn T."/>
            <person name="Peeters S.H."/>
            <person name="Heuer A."/>
            <person name="Rast P."/>
            <person name="Oberbeckmann S."/>
            <person name="Bunk B."/>
            <person name="Jeske O."/>
            <person name="Meyerdierks A."/>
            <person name="Storesund J.E."/>
            <person name="Kallscheuer N."/>
            <person name="Luecker S."/>
            <person name="Lage O.M."/>
            <person name="Pohl T."/>
            <person name="Merkel B.J."/>
            <person name="Hornburger P."/>
            <person name="Mueller R.-W."/>
            <person name="Bruemmer F."/>
            <person name="Labrenz M."/>
            <person name="Spormann A.M."/>
            <person name="Op den Camp H."/>
            <person name="Overmann J."/>
            <person name="Amann R."/>
            <person name="Jetten M.S.M."/>
            <person name="Mascher T."/>
            <person name="Medema M.H."/>
            <person name="Devos D.P."/>
            <person name="Kaster A.-K."/>
            <person name="Ovreas L."/>
            <person name="Rohde M."/>
            <person name="Galperin M.Y."/>
            <person name="Jogler C."/>
        </authorList>
    </citation>
    <scope>NUCLEOTIDE SEQUENCE [LARGE SCALE GENOMIC DNA]</scope>
    <source>
        <strain evidence="1 2">Mal48</strain>
    </source>
</reference>
<dbReference type="RefSeq" id="WP_197442262.1">
    <property type="nucleotide sequence ID" value="NZ_CP036267.1"/>
</dbReference>
<evidence type="ECO:0000313" key="2">
    <source>
        <dbReference type="Proteomes" id="UP000315724"/>
    </source>
</evidence>